<organism evidence="1 2">
    <name type="scientific">Elasticomyces elasticus</name>
    <dbReference type="NCBI Taxonomy" id="574655"/>
    <lineage>
        <taxon>Eukaryota</taxon>
        <taxon>Fungi</taxon>
        <taxon>Dikarya</taxon>
        <taxon>Ascomycota</taxon>
        <taxon>Pezizomycotina</taxon>
        <taxon>Dothideomycetes</taxon>
        <taxon>Dothideomycetidae</taxon>
        <taxon>Mycosphaerellales</taxon>
        <taxon>Teratosphaeriaceae</taxon>
        <taxon>Elasticomyces</taxon>
    </lineage>
</organism>
<accession>A0AAN7ZZN5</accession>
<dbReference type="Proteomes" id="UP001310594">
    <property type="component" value="Unassembled WGS sequence"/>
</dbReference>
<protein>
    <submittedName>
        <fullName evidence="1">Uncharacterized protein</fullName>
    </submittedName>
</protein>
<comment type="caution">
    <text evidence="1">The sequence shown here is derived from an EMBL/GenBank/DDBJ whole genome shotgun (WGS) entry which is preliminary data.</text>
</comment>
<gene>
    <name evidence="1" type="ORF">LTR97_009199</name>
</gene>
<dbReference type="EMBL" id="JAVRQU010000015">
    <property type="protein sequence ID" value="KAK5694609.1"/>
    <property type="molecule type" value="Genomic_DNA"/>
</dbReference>
<evidence type="ECO:0000313" key="1">
    <source>
        <dbReference type="EMBL" id="KAK5694609.1"/>
    </source>
</evidence>
<sequence length="230" mass="24739">MTQISTVPASSIYVTYTTQTTSTSPAARATTSSASLVRPAVALRSPTVIAGNTVSVASQVDDAKYTVSFALHMMSRSWLGTPLTTDYNNSPLPQYAINGVGIFPCWDDLLISVGTPQGVFYGVDGTAPNRAITFEWYTSHYGNATFYYHFLASFWENMPNVTTFDYLNMSDSGVSATTGIEAQGPAKYAQYSNNQAVLTSGKIISFNNSQNIFTVGYPPGITAMPGTLYS</sequence>
<name>A0AAN7ZZN5_9PEZI</name>
<reference evidence="1" key="1">
    <citation type="submission" date="2023-08" db="EMBL/GenBank/DDBJ databases">
        <title>Black Yeasts Isolated from many extreme environments.</title>
        <authorList>
            <person name="Coleine C."/>
            <person name="Stajich J.E."/>
            <person name="Selbmann L."/>
        </authorList>
    </citation>
    <scope>NUCLEOTIDE SEQUENCE</scope>
    <source>
        <strain evidence="1">CCFEE 5810</strain>
    </source>
</reference>
<proteinExistence type="predicted"/>
<dbReference type="AlphaFoldDB" id="A0AAN7ZZN5"/>
<evidence type="ECO:0000313" key="2">
    <source>
        <dbReference type="Proteomes" id="UP001310594"/>
    </source>
</evidence>